<dbReference type="EMBL" id="CACVAZ010000154">
    <property type="protein sequence ID" value="CAA6822613.1"/>
    <property type="molecule type" value="Genomic_DNA"/>
</dbReference>
<accession>A0A6S6U1D3</accession>
<comment type="subcellular location">
    <subcellularLocation>
        <location evidence="2">Membrane</location>
        <topology evidence="2">Multi-pass membrane protein</topology>
    </subcellularLocation>
</comment>
<dbReference type="PANTHER" id="PTHR45528:SF12">
    <property type="entry name" value="SENSOR HISTIDINE KINASE ARSS"/>
    <property type="match status" value="1"/>
</dbReference>
<dbReference type="InterPro" id="IPR036097">
    <property type="entry name" value="HisK_dim/P_sf"/>
</dbReference>
<dbReference type="InterPro" id="IPR003661">
    <property type="entry name" value="HisK_dim/P_dom"/>
</dbReference>
<keyword evidence="7 13" id="KW-0418">Kinase</keyword>
<feature type="domain" description="HAMP" evidence="12">
    <location>
        <begin position="155"/>
        <end position="204"/>
    </location>
</feature>
<keyword evidence="9 10" id="KW-0472">Membrane</keyword>
<keyword evidence="5" id="KW-0808">Transferase</keyword>
<evidence type="ECO:0000259" key="11">
    <source>
        <dbReference type="PROSITE" id="PS50109"/>
    </source>
</evidence>
<dbReference type="InterPro" id="IPR036890">
    <property type="entry name" value="HATPase_C_sf"/>
</dbReference>
<dbReference type="AlphaFoldDB" id="A0A6S6U1D3"/>
<evidence type="ECO:0000256" key="5">
    <source>
        <dbReference type="ARBA" id="ARBA00022679"/>
    </source>
</evidence>
<dbReference type="PANTHER" id="PTHR45528">
    <property type="entry name" value="SENSOR HISTIDINE KINASE CPXA"/>
    <property type="match status" value="1"/>
</dbReference>
<evidence type="ECO:0000256" key="3">
    <source>
        <dbReference type="ARBA" id="ARBA00012438"/>
    </source>
</evidence>
<keyword evidence="8 10" id="KW-1133">Transmembrane helix</keyword>
<name>A0A6S6U1D3_9BACT</name>
<evidence type="ECO:0000256" key="6">
    <source>
        <dbReference type="ARBA" id="ARBA00022692"/>
    </source>
</evidence>
<dbReference type="SUPFAM" id="SSF47384">
    <property type="entry name" value="Homodimeric domain of signal transducing histidine kinase"/>
    <property type="match status" value="1"/>
</dbReference>
<gene>
    <name evidence="13" type="ORF">HELGO_WM51571</name>
</gene>
<feature type="transmembrane region" description="Helical" evidence="10">
    <location>
        <begin position="6"/>
        <end position="27"/>
    </location>
</feature>
<evidence type="ECO:0000259" key="12">
    <source>
        <dbReference type="PROSITE" id="PS50885"/>
    </source>
</evidence>
<dbReference type="CDD" id="cd06225">
    <property type="entry name" value="HAMP"/>
    <property type="match status" value="1"/>
</dbReference>
<organism evidence="13">
    <name type="scientific">uncultured Sulfurovum sp</name>
    <dbReference type="NCBI Taxonomy" id="269237"/>
    <lineage>
        <taxon>Bacteria</taxon>
        <taxon>Pseudomonadati</taxon>
        <taxon>Campylobacterota</taxon>
        <taxon>Epsilonproteobacteria</taxon>
        <taxon>Campylobacterales</taxon>
        <taxon>Sulfurovaceae</taxon>
        <taxon>Sulfurovum</taxon>
        <taxon>environmental samples</taxon>
    </lineage>
</organism>
<evidence type="ECO:0000256" key="2">
    <source>
        <dbReference type="ARBA" id="ARBA00004141"/>
    </source>
</evidence>
<reference evidence="13" key="1">
    <citation type="submission" date="2020-01" db="EMBL/GenBank/DDBJ databases">
        <authorList>
            <person name="Meier V. D."/>
            <person name="Meier V D."/>
        </authorList>
    </citation>
    <scope>NUCLEOTIDE SEQUENCE</scope>
    <source>
        <strain evidence="13">HLG_WM_MAG_02</strain>
    </source>
</reference>
<keyword evidence="4" id="KW-0597">Phosphoprotein</keyword>
<dbReference type="EC" id="2.7.13.3" evidence="3"/>
<dbReference type="Gene3D" id="1.10.287.130">
    <property type="match status" value="1"/>
</dbReference>
<evidence type="ECO:0000256" key="9">
    <source>
        <dbReference type="ARBA" id="ARBA00023136"/>
    </source>
</evidence>
<dbReference type="PROSITE" id="PS50885">
    <property type="entry name" value="HAMP"/>
    <property type="match status" value="1"/>
</dbReference>
<dbReference type="SUPFAM" id="SSF55874">
    <property type="entry name" value="ATPase domain of HSP90 chaperone/DNA topoisomerase II/histidine kinase"/>
    <property type="match status" value="1"/>
</dbReference>
<evidence type="ECO:0000256" key="1">
    <source>
        <dbReference type="ARBA" id="ARBA00000085"/>
    </source>
</evidence>
<dbReference type="InterPro" id="IPR050398">
    <property type="entry name" value="HssS/ArlS-like"/>
</dbReference>
<dbReference type="InterPro" id="IPR003594">
    <property type="entry name" value="HATPase_dom"/>
</dbReference>
<dbReference type="InterPro" id="IPR005467">
    <property type="entry name" value="His_kinase_dom"/>
</dbReference>
<proteinExistence type="predicted"/>
<dbReference type="CDD" id="cd00082">
    <property type="entry name" value="HisKA"/>
    <property type="match status" value="1"/>
</dbReference>
<sequence>MNRHSILFQISLFFVVLLLIINTLFYWQYQLESQQNLEALKQKFHKSLDLLGRGHRDDLPREVVHEEVQSRFDMAVLERHKNYDMSNEKLLSADKHLKIYSKEGFIYFFHEDLHEGGDIGFRTKQLSQIGINLFVFALLINFFTSLFYLYVVNKLRPLQKLKKHIIRFSEGSLVTSEALKTKDEISEVSNEFNHAITKIKSLQESRNLFLRNIMHELKTPISKGKLISDLINDRKNQERLHRIFNRFEYLLGEFTKIEQVTSNSLILNKKKFRAVDALDNAFDILLLENNAVDVEVLANLEVKVDYELFSTALKNLIDNGLKYGTERVNIIIEEKNIVIESKGKPLENHSFERAFNRSFEDSSKGLGLGLYITHHIVKKHGFELVYEHAEGLNRFSIKC</sequence>
<evidence type="ECO:0000256" key="10">
    <source>
        <dbReference type="SAM" id="Phobius"/>
    </source>
</evidence>
<dbReference type="SMART" id="SM00387">
    <property type="entry name" value="HATPase_c"/>
    <property type="match status" value="1"/>
</dbReference>
<dbReference type="NCBIfam" id="NF038389">
    <property type="entry name" value="ArsS_fam_HK"/>
    <property type="match status" value="1"/>
</dbReference>
<dbReference type="InterPro" id="IPR003660">
    <property type="entry name" value="HAMP_dom"/>
</dbReference>
<feature type="transmembrane region" description="Helical" evidence="10">
    <location>
        <begin position="129"/>
        <end position="151"/>
    </location>
</feature>
<dbReference type="Gene3D" id="3.30.565.10">
    <property type="entry name" value="Histidine kinase-like ATPase, C-terminal domain"/>
    <property type="match status" value="1"/>
</dbReference>
<feature type="domain" description="Histidine kinase" evidence="11">
    <location>
        <begin position="212"/>
        <end position="399"/>
    </location>
</feature>
<evidence type="ECO:0000313" key="13">
    <source>
        <dbReference type="EMBL" id="CAA6822613.1"/>
    </source>
</evidence>
<dbReference type="GO" id="GO:0000155">
    <property type="term" value="F:phosphorelay sensor kinase activity"/>
    <property type="evidence" value="ECO:0007669"/>
    <property type="project" value="InterPro"/>
</dbReference>
<dbReference type="PROSITE" id="PS50109">
    <property type="entry name" value="HIS_KIN"/>
    <property type="match status" value="1"/>
</dbReference>
<evidence type="ECO:0000256" key="8">
    <source>
        <dbReference type="ARBA" id="ARBA00022989"/>
    </source>
</evidence>
<dbReference type="GO" id="GO:0016020">
    <property type="term" value="C:membrane"/>
    <property type="evidence" value="ECO:0007669"/>
    <property type="project" value="UniProtKB-SubCell"/>
</dbReference>
<evidence type="ECO:0000256" key="7">
    <source>
        <dbReference type="ARBA" id="ARBA00022777"/>
    </source>
</evidence>
<keyword evidence="6 10" id="KW-0812">Transmembrane</keyword>
<comment type="catalytic activity">
    <reaction evidence="1">
        <text>ATP + protein L-histidine = ADP + protein N-phospho-L-histidine.</text>
        <dbReference type="EC" id="2.7.13.3"/>
    </reaction>
</comment>
<protein>
    <recommendedName>
        <fullName evidence="3">histidine kinase</fullName>
        <ecNumber evidence="3">2.7.13.3</ecNumber>
    </recommendedName>
</protein>
<dbReference type="Pfam" id="PF02518">
    <property type="entry name" value="HATPase_c"/>
    <property type="match status" value="1"/>
</dbReference>
<dbReference type="InterPro" id="IPR047994">
    <property type="entry name" value="ArsS-like"/>
</dbReference>
<evidence type="ECO:0000256" key="4">
    <source>
        <dbReference type="ARBA" id="ARBA00022553"/>
    </source>
</evidence>